<comment type="caution">
    <text evidence="1">The sequence shown here is derived from an EMBL/GenBank/DDBJ whole genome shotgun (WGS) entry which is preliminary data.</text>
</comment>
<dbReference type="AlphaFoldDB" id="A0A2W6PEW2"/>
<dbReference type="EMBL" id="QKWZ01000234">
    <property type="protein sequence ID" value="PZT66565.1"/>
    <property type="molecule type" value="Genomic_DNA"/>
</dbReference>
<gene>
    <name evidence="1" type="ORF">DNQ45_09800</name>
</gene>
<accession>A0A2W6PEW2</accession>
<dbReference type="Proteomes" id="UP000249482">
    <property type="component" value="Unassembled WGS sequence"/>
</dbReference>
<name>A0A2W6PEW2_ECOLX</name>
<organism evidence="1 2">
    <name type="scientific">Escherichia coli</name>
    <dbReference type="NCBI Taxonomy" id="562"/>
    <lineage>
        <taxon>Bacteria</taxon>
        <taxon>Pseudomonadati</taxon>
        <taxon>Pseudomonadota</taxon>
        <taxon>Gammaproteobacteria</taxon>
        <taxon>Enterobacterales</taxon>
        <taxon>Enterobacteriaceae</taxon>
        <taxon>Escherichia</taxon>
    </lineage>
</organism>
<evidence type="ECO:0000313" key="1">
    <source>
        <dbReference type="EMBL" id="PZT66565.1"/>
    </source>
</evidence>
<sequence>MVKNQTNKKRDKNLPVMLLSVARKELFDLSAIDRAEFIAAIDDFEELGPCSSLVNTEKVQGDMYVIKTHSQSHWLRGFYFHFHQGLWVITHIFAKKTNKTPKANIELGLARYKALLSTN</sequence>
<dbReference type="InterPro" id="IPR009241">
    <property type="entry name" value="HigB-like"/>
</dbReference>
<evidence type="ECO:0000313" key="2">
    <source>
        <dbReference type="Proteomes" id="UP000249482"/>
    </source>
</evidence>
<reference evidence="1 2" key="1">
    <citation type="submission" date="2018-06" db="EMBL/GenBank/DDBJ databases">
        <title>Draft genome sequence of mcr-1-harboring Escherichia coli isolated from wound infection of a hospitalized patient, in Bolivia.</title>
        <authorList>
            <person name="Munoz M.E."/>
            <person name="Moura Q."/>
            <person name="Ventura P.R.M."/>
            <person name="Bustos L.R."/>
            <person name="Ovando B.G."/>
            <person name="Terrazas D.I.V."/>
            <person name="Yarhui N.B."/>
            <person name="Cerdeira L."/>
            <person name="Lincopan N."/>
        </authorList>
    </citation>
    <scope>NUCLEOTIDE SEQUENCE [LARGE SCALE GENOMIC DNA]</scope>
    <source>
        <strain evidence="1 2">EcMLT</strain>
    </source>
</reference>
<protein>
    <submittedName>
        <fullName evidence="1">Type II toxin-antitoxin system RelE/ParE family toxin</fullName>
    </submittedName>
</protein>
<proteinExistence type="predicted"/>
<dbReference type="Pfam" id="PF05973">
    <property type="entry name" value="Gp49"/>
    <property type="match status" value="1"/>
</dbReference>